<evidence type="ECO:0000313" key="2">
    <source>
        <dbReference type="EMBL" id="ATQ69927.1"/>
    </source>
</evidence>
<dbReference type="Proteomes" id="UP000230709">
    <property type="component" value="Chromosome"/>
</dbReference>
<reference evidence="3" key="1">
    <citation type="submission" date="2017-10" db="EMBL/GenBank/DDBJ databases">
        <title>Completed PacBio SMRT sequence of Methylosinus trichosporium OB3b reveals presence of a third large plasmid.</title>
        <authorList>
            <person name="Charles T.C."/>
            <person name="Lynch M.D.J."/>
            <person name="Heil J.R."/>
            <person name="Cheng J."/>
        </authorList>
    </citation>
    <scope>NUCLEOTIDE SEQUENCE [LARGE SCALE GENOMIC DNA]</scope>
    <source>
        <strain evidence="3">OB3b</strain>
    </source>
</reference>
<dbReference type="EMBL" id="CP023737">
    <property type="protein sequence ID" value="ATQ69927.1"/>
    <property type="molecule type" value="Genomic_DNA"/>
</dbReference>
<keyword evidence="3" id="KW-1185">Reference proteome</keyword>
<organism evidence="2 3">
    <name type="scientific">Methylosinus trichosporium (strain ATCC 35070 / NCIMB 11131 / UNIQEM 75 / OB3b)</name>
    <dbReference type="NCBI Taxonomy" id="595536"/>
    <lineage>
        <taxon>Bacteria</taxon>
        <taxon>Pseudomonadati</taxon>
        <taxon>Pseudomonadota</taxon>
        <taxon>Alphaproteobacteria</taxon>
        <taxon>Hyphomicrobiales</taxon>
        <taxon>Methylocystaceae</taxon>
        <taxon>Methylosinus</taxon>
    </lineage>
</organism>
<evidence type="ECO:0000256" key="1">
    <source>
        <dbReference type="SAM" id="MobiDB-lite"/>
    </source>
</evidence>
<name>A0A2D2D4J7_METT3</name>
<protein>
    <submittedName>
        <fullName evidence="2">Uncharacterized protein</fullName>
    </submittedName>
</protein>
<dbReference type="AlphaFoldDB" id="A0A2D2D4J7"/>
<feature type="region of interest" description="Disordered" evidence="1">
    <location>
        <begin position="1"/>
        <end position="20"/>
    </location>
</feature>
<evidence type="ECO:0000313" key="3">
    <source>
        <dbReference type="Proteomes" id="UP000230709"/>
    </source>
</evidence>
<accession>A0A2D2D4J7</accession>
<sequence>MRGRAGKNFPGGRKKRSSVDLRATKAAANASRARLTRFFFSLAVALQPYAICAFVPKRAIAKRMSGCATRMAQSRG</sequence>
<gene>
    <name evidence="2" type="ORF">CQW49_20100</name>
</gene>
<dbReference type="KEGG" id="mtw:CQW49_20100"/>
<proteinExistence type="predicted"/>